<keyword evidence="4" id="KW-0418">Kinase</keyword>
<organism evidence="13 14">
    <name type="scientific">Planoprotostelium fungivorum</name>
    <dbReference type="NCBI Taxonomy" id="1890364"/>
    <lineage>
        <taxon>Eukaryota</taxon>
        <taxon>Amoebozoa</taxon>
        <taxon>Evosea</taxon>
        <taxon>Variosea</taxon>
        <taxon>Cavosteliida</taxon>
        <taxon>Cavosteliaceae</taxon>
        <taxon>Planoprotostelium</taxon>
    </lineage>
</organism>
<dbReference type="EC" id="2.7.12.2" evidence="8"/>
<evidence type="ECO:0000313" key="14">
    <source>
        <dbReference type="Proteomes" id="UP000241769"/>
    </source>
</evidence>
<dbReference type="InterPro" id="IPR008271">
    <property type="entry name" value="Ser/Thr_kinase_AS"/>
</dbReference>
<evidence type="ECO:0000256" key="6">
    <source>
        <dbReference type="ARBA" id="ARBA00022840"/>
    </source>
</evidence>
<dbReference type="PROSITE" id="PS50011">
    <property type="entry name" value="PROTEIN_KINASE_DOM"/>
    <property type="match status" value="1"/>
</dbReference>
<dbReference type="Gene3D" id="1.10.238.10">
    <property type="entry name" value="EF-hand"/>
    <property type="match status" value="1"/>
</dbReference>
<dbReference type="InterPro" id="IPR000719">
    <property type="entry name" value="Prot_kinase_dom"/>
</dbReference>
<evidence type="ECO:0000256" key="7">
    <source>
        <dbReference type="ARBA" id="ARBA00038035"/>
    </source>
</evidence>
<evidence type="ECO:0000256" key="1">
    <source>
        <dbReference type="ARBA" id="ARBA00022527"/>
    </source>
</evidence>
<dbReference type="GO" id="GO:0004708">
    <property type="term" value="F:MAP kinase kinase activity"/>
    <property type="evidence" value="ECO:0007669"/>
    <property type="project" value="UniProtKB-EC"/>
</dbReference>
<dbReference type="SMART" id="SM00220">
    <property type="entry name" value="S_TKc"/>
    <property type="match status" value="1"/>
</dbReference>
<dbReference type="PROSITE" id="PS00018">
    <property type="entry name" value="EF_HAND_1"/>
    <property type="match status" value="2"/>
</dbReference>
<comment type="similarity">
    <text evidence="7">Belongs to the protein kinase superfamily. STE Ser/Thr protein kinase family. MAP kinase kinase subfamily.</text>
</comment>
<dbReference type="STRING" id="1890364.A0A2P6NR46"/>
<dbReference type="PROSITE" id="PS00108">
    <property type="entry name" value="PROTEIN_KINASE_ST"/>
    <property type="match status" value="1"/>
</dbReference>
<keyword evidence="5" id="KW-0106">Calcium</keyword>
<sequence length="672" mass="74758">MSVCQNTTKAALGQQHQMQKKNRPPPIALKPSEPNPYVVSESGTFREGDISIGKKGLLVAGQSPQITNDTKNLDSEAANRPTFSIGSSPLELNDLEFLPGKEGVLGSGSSGLVKLARHKPSGATLAIKIIQLDVEENVRKQIILELKTLHRTQCEYVVAFYDAFFNDGNIYVALEYMEAGSLSTVMEKSGSIPEEVIARIAYQVLSGLIYLHRKLHLIHRDIKPCNLLINARGEVKISDFGVSGQLAHTLSQKQSWVGTVTYMSPERISGAAYSYDSDIWSMGLTLVECALGRFPYKEERSDRARASALGFWELMEYIVKQPPPTLDPHRFNTHSIKFTEEPGRKTLRFGVDQRPLDCTKYEKQRKSSSVVKPLEIKRVAPASCGMNVATAARGIQSLLSIEFRGSSRGKSLWGAQIGSRPSCSEDMGCGASTGTGAILDKPRISSQGKRLIRELERETSYSVDELERMWTEMTNLAEDGRCNERLTYSFLMKHKFGAKLIDMILDKEKMDKSKIKNKDASNGHGNLTTRSDSPADVAWLFPVLIHIMNTLRKGSIADQLGWYFALFDVNDDGEMDPGELSNLVKVLLENNPTMSEIITSDLAINRLVGEIFQEADDDGNGVLSLKEFLAHSKFITKKILLQNTSFNDRTSRIMKKMHGEGYSKFTKSRDLI</sequence>
<evidence type="ECO:0000256" key="8">
    <source>
        <dbReference type="ARBA" id="ARBA00038999"/>
    </source>
</evidence>
<evidence type="ECO:0000259" key="12">
    <source>
        <dbReference type="PROSITE" id="PS50222"/>
    </source>
</evidence>
<keyword evidence="1" id="KW-0723">Serine/threonine-protein kinase</keyword>
<evidence type="ECO:0000259" key="11">
    <source>
        <dbReference type="PROSITE" id="PS50011"/>
    </source>
</evidence>
<reference evidence="13 14" key="1">
    <citation type="journal article" date="2018" name="Genome Biol. Evol.">
        <title>Multiple Roots of Fruiting Body Formation in Amoebozoa.</title>
        <authorList>
            <person name="Hillmann F."/>
            <person name="Forbes G."/>
            <person name="Novohradska S."/>
            <person name="Ferling I."/>
            <person name="Riege K."/>
            <person name="Groth M."/>
            <person name="Westermann M."/>
            <person name="Marz M."/>
            <person name="Spaller T."/>
            <person name="Winckler T."/>
            <person name="Schaap P."/>
            <person name="Glockner G."/>
        </authorList>
    </citation>
    <scope>NUCLEOTIDE SEQUENCE [LARGE SCALE GENOMIC DNA]</scope>
    <source>
        <strain evidence="13 14">Jena</strain>
    </source>
</reference>
<evidence type="ECO:0000313" key="13">
    <source>
        <dbReference type="EMBL" id="PRP86426.1"/>
    </source>
</evidence>
<dbReference type="Gene3D" id="3.30.200.20">
    <property type="entry name" value="Phosphorylase Kinase, domain 1"/>
    <property type="match status" value="1"/>
</dbReference>
<protein>
    <recommendedName>
        <fullName evidence="8">mitogen-activated protein kinase kinase</fullName>
        <ecNumber evidence="8">2.7.12.2</ecNumber>
    </recommendedName>
</protein>
<evidence type="ECO:0000256" key="10">
    <source>
        <dbReference type="SAM" id="MobiDB-lite"/>
    </source>
</evidence>
<evidence type="ECO:0000256" key="3">
    <source>
        <dbReference type="ARBA" id="ARBA00022741"/>
    </source>
</evidence>
<dbReference type="InterPro" id="IPR018247">
    <property type="entry name" value="EF_Hand_1_Ca_BS"/>
</dbReference>
<feature type="domain" description="EF-hand" evidence="12">
    <location>
        <begin position="555"/>
        <end position="590"/>
    </location>
</feature>
<dbReference type="FunFam" id="3.30.200.20:FF:000040">
    <property type="entry name" value="Dual specificity mitogen-activated protein kinase kinase"/>
    <property type="match status" value="1"/>
</dbReference>
<feature type="binding site" evidence="9">
    <location>
        <position position="128"/>
    </location>
    <ligand>
        <name>ATP</name>
        <dbReference type="ChEBI" id="CHEBI:30616"/>
    </ligand>
</feature>
<dbReference type="OrthoDB" id="10252354at2759"/>
<evidence type="ECO:0000256" key="2">
    <source>
        <dbReference type="ARBA" id="ARBA00022679"/>
    </source>
</evidence>
<dbReference type="PANTHER" id="PTHR48013:SF32">
    <property type="entry name" value="MITOGEN-ACTIVATED PROTEIN KINASE KINASE 2-LIKE"/>
    <property type="match status" value="1"/>
</dbReference>
<dbReference type="InterPro" id="IPR017441">
    <property type="entry name" value="Protein_kinase_ATP_BS"/>
</dbReference>
<dbReference type="PROSITE" id="PS00107">
    <property type="entry name" value="PROTEIN_KINASE_ATP"/>
    <property type="match status" value="1"/>
</dbReference>
<dbReference type="PROSITE" id="PS50222">
    <property type="entry name" value="EF_HAND_2"/>
    <property type="match status" value="2"/>
</dbReference>
<dbReference type="GO" id="GO:0005524">
    <property type="term" value="F:ATP binding"/>
    <property type="evidence" value="ECO:0007669"/>
    <property type="project" value="UniProtKB-UniRule"/>
</dbReference>
<dbReference type="SUPFAM" id="SSF47473">
    <property type="entry name" value="EF-hand"/>
    <property type="match status" value="1"/>
</dbReference>
<dbReference type="Pfam" id="PF00069">
    <property type="entry name" value="Pkinase"/>
    <property type="match status" value="1"/>
</dbReference>
<feature type="region of interest" description="Disordered" evidence="10">
    <location>
        <begin position="1"/>
        <end position="36"/>
    </location>
</feature>
<dbReference type="InParanoid" id="A0A2P6NR46"/>
<feature type="compositionally biased region" description="Polar residues" evidence="10">
    <location>
        <begin position="1"/>
        <end position="17"/>
    </location>
</feature>
<dbReference type="SMART" id="SM00054">
    <property type="entry name" value="EFh"/>
    <property type="match status" value="2"/>
</dbReference>
<feature type="domain" description="Protein kinase" evidence="11">
    <location>
        <begin position="99"/>
        <end position="371"/>
    </location>
</feature>
<evidence type="ECO:0000256" key="5">
    <source>
        <dbReference type="ARBA" id="ARBA00022837"/>
    </source>
</evidence>
<dbReference type="Gene3D" id="1.10.510.10">
    <property type="entry name" value="Transferase(Phosphotransferase) domain 1"/>
    <property type="match status" value="1"/>
</dbReference>
<dbReference type="CDD" id="cd06623">
    <property type="entry name" value="PKc_MAPKK_plant_like"/>
    <property type="match status" value="1"/>
</dbReference>
<keyword evidence="2" id="KW-0808">Transferase</keyword>
<dbReference type="AlphaFoldDB" id="A0A2P6NR46"/>
<proteinExistence type="inferred from homology"/>
<dbReference type="SUPFAM" id="SSF56112">
    <property type="entry name" value="Protein kinase-like (PK-like)"/>
    <property type="match status" value="1"/>
</dbReference>
<gene>
    <name evidence="13" type="ORF">PROFUN_05345</name>
</gene>
<evidence type="ECO:0000256" key="9">
    <source>
        <dbReference type="PROSITE-ProRule" id="PRU10141"/>
    </source>
</evidence>
<dbReference type="PANTHER" id="PTHR48013">
    <property type="entry name" value="DUAL SPECIFICITY MITOGEN-ACTIVATED PROTEIN KINASE KINASE 5-RELATED"/>
    <property type="match status" value="1"/>
</dbReference>
<keyword evidence="14" id="KW-1185">Reference proteome</keyword>
<dbReference type="CDD" id="cd00051">
    <property type="entry name" value="EFh"/>
    <property type="match status" value="1"/>
</dbReference>
<comment type="caution">
    <text evidence="13">The sequence shown here is derived from an EMBL/GenBank/DDBJ whole genome shotgun (WGS) entry which is preliminary data.</text>
</comment>
<dbReference type="InterPro" id="IPR011009">
    <property type="entry name" value="Kinase-like_dom_sf"/>
</dbReference>
<accession>A0A2P6NR46</accession>
<keyword evidence="3 9" id="KW-0547">Nucleotide-binding</keyword>
<dbReference type="GO" id="GO:0004674">
    <property type="term" value="F:protein serine/threonine kinase activity"/>
    <property type="evidence" value="ECO:0007669"/>
    <property type="project" value="UniProtKB-KW"/>
</dbReference>
<dbReference type="EMBL" id="MDYQ01000031">
    <property type="protein sequence ID" value="PRP86426.1"/>
    <property type="molecule type" value="Genomic_DNA"/>
</dbReference>
<dbReference type="Proteomes" id="UP000241769">
    <property type="component" value="Unassembled WGS sequence"/>
</dbReference>
<keyword evidence="6 9" id="KW-0067">ATP-binding</keyword>
<dbReference type="InterPro" id="IPR011992">
    <property type="entry name" value="EF-hand-dom_pair"/>
</dbReference>
<feature type="domain" description="EF-hand" evidence="12">
    <location>
        <begin position="603"/>
        <end position="638"/>
    </location>
</feature>
<evidence type="ECO:0000256" key="4">
    <source>
        <dbReference type="ARBA" id="ARBA00022777"/>
    </source>
</evidence>
<dbReference type="InterPro" id="IPR002048">
    <property type="entry name" value="EF_hand_dom"/>
</dbReference>
<dbReference type="Pfam" id="PF13499">
    <property type="entry name" value="EF-hand_7"/>
    <property type="match status" value="1"/>
</dbReference>
<name>A0A2P6NR46_9EUKA</name>
<dbReference type="GO" id="GO:0005509">
    <property type="term" value="F:calcium ion binding"/>
    <property type="evidence" value="ECO:0007669"/>
    <property type="project" value="InterPro"/>
</dbReference>